<dbReference type="Gene3D" id="1.20.1250.20">
    <property type="entry name" value="MFS general substrate transporter like domains"/>
    <property type="match status" value="1"/>
</dbReference>
<feature type="transmembrane region" description="Helical" evidence="5">
    <location>
        <begin position="82"/>
        <end position="104"/>
    </location>
</feature>
<dbReference type="GO" id="GO:0016020">
    <property type="term" value="C:membrane"/>
    <property type="evidence" value="ECO:0007669"/>
    <property type="project" value="UniProtKB-SubCell"/>
</dbReference>
<feature type="domain" description="Major facilitator superfamily (MFS) profile" evidence="6">
    <location>
        <begin position="6"/>
        <end position="408"/>
    </location>
</feature>
<accession>A0A1J4KM68</accession>
<reference evidence="7" key="1">
    <citation type="submission" date="2016-10" db="EMBL/GenBank/DDBJ databases">
        <authorList>
            <person name="Benchimol M."/>
            <person name="Almeida L.G."/>
            <person name="Vasconcelos A.T."/>
            <person name="Perreira-Neves A."/>
            <person name="Rosa I.A."/>
            <person name="Tasca T."/>
            <person name="Bogo M.R."/>
            <person name="de Souza W."/>
        </authorList>
    </citation>
    <scope>NUCLEOTIDE SEQUENCE [LARGE SCALE GENOMIC DNA]</scope>
    <source>
        <strain evidence="7">K</strain>
    </source>
</reference>
<comment type="caution">
    <text evidence="7">The sequence shown here is derived from an EMBL/GenBank/DDBJ whole genome shotgun (WGS) entry which is preliminary data.</text>
</comment>
<keyword evidence="3 5" id="KW-1133">Transmembrane helix</keyword>
<evidence type="ECO:0000256" key="1">
    <source>
        <dbReference type="ARBA" id="ARBA00004141"/>
    </source>
</evidence>
<evidence type="ECO:0000313" key="8">
    <source>
        <dbReference type="Proteomes" id="UP000179807"/>
    </source>
</evidence>
<keyword evidence="4 5" id="KW-0472">Membrane</keyword>
<keyword evidence="2 5" id="KW-0812">Transmembrane</keyword>
<evidence type="ECO:0000313" key="7">
    <source>
        <dbReference type="EMBL" id="OHT12315.1"/>
    </source>
</evidence>
<feature type="transmembrane region" description="Helical" evidence="5">
    <location>
        <begin position="383"/>
        <end position="405"/>
    </location>
</feature>
<gene>
    <name evidence="7" type="ORF">TRFO_17896</name>
</gene>
<proteinExistence type="predicted"/>
<feature type="transmembrane region" description="Helical" evidence="5">
    <location>
        <begin position="7"/>
        <end position="30"/>
    </location>
</feature>
<evidence type="ECO:0000256" key="2">
    <source>
        <dbReference type="ARBA" id="ARBA00022692"/>
    </source>
</evidence>
<feature type="transmembrane region" description="Helical" evidence="5">
    <location>
        <begin position="50"/>
        <end position="70"/>
    </location>
</feature>
<keyword evidence="8" id="KW-1185">Reference proteome</keyword>
<dbReference type="InterPro" id="IPR020846">
    <property type="entry name" value="MFS_dom"/>
</dbReference>
<dbReference type="InterPro" id="IPR005828">
    <property type="entry name" value="MFS_sugar_transport-like"/>
</dbReference>
<feature type="transmembrane region" description="Helical" evidence="5">
    <location>
        <begin position="110"/>
        <end position="128"/>
    </location>
</feature>
<dbReference type="PROSITE" id="PS00217">
    <property type="entry name" value="SUGAR_TRANSPORT_2"/>
    <property type="match status" value="1"/>
</dbReference>
<dbReference type="PANTHER" id="PTHR48021">
    <property type="match status" value="1"/>
</dbReference>
<dbReference type="PROSITE" id="PS00216">
    <property type="entry name" value="SUGAR_TRANSPORT_1"/>
    <property type="match status" value="1"/>
</dbReference>
<dbReference type="SUPFAM" id="SSF103473">
    <property type="entry name" value="MFS general substrate transporter"/>
    <property type="match status" value="1"/>
</dbReference>
<evidence type="ECO:0000256" key="5">
    <source>
        <dbReference type="SAM" id="Phobius"/>
    </source>
</evidence>
<comment type="subcellular location">
    <subcellularLocation>
        <location evidence="1">Membrane</location>
        <topology evidence="1">Multi-pass membrane protein</topology>
    </subcellularLocation>
</comment>
<dbReference type="Pfam" id="PF00083">
    <property type="entry name" value="Sugar_tr"/>
    <property type="match status" value="1"/>
</dbReference>
<feature type="transmembrane region" description="Helical" evidence="5">
    <location>
        <begin position="292"/>
        <end position="310"/>
    </location>
</feature>
<dbReference type="InterPro" id="IPR003663">
    <property type="entry name" value="Sugar/inositol_transpt"/>
</dbReference>
<organism evidence="7 8">
    <name type="scientific">Tritrichomonas foetus</name>
    <dbReference type="NCBI Taxonomy" id="1144522"/>
    <lineage>
        <taxon>Eukaryota</taxon>
        <taxon>Metamonada</taxon>
        <taxon>Parabasalia</taxon>
        <taxon>Tritrichomonadida</taxon>
        <taxon>Tritrichomonadidae</taxon>
        <taxon>Tritrichomonas</taxon>
    </lineage>
</organism>
<evidence type="ECO:0000256" key="4">
    <source>
        <dbReference type="ARBA" id="ARBA00023136"/>
    </source>
</evidence>
<dbReference type="PRINTS" id="PR00171">
    <property type="entry name" value="SUGRTRNSPORT"/>
</dbReference>
<feature type="transmembrane region" description="Helical" evidence="5">
    <location>
        <begin position="316"/>
        <end position="342"/>
    </location>
</feature>
<name>A0A1J4KM68_9EUKA</name>
<evidence type="ECO:0000256" key="3">
    <source>
        <dbReference type="ARBA" id="ARBA00022989"/>
    </source>
</evidence>
<dbReference type="Proteomes" id="UP000179807">
    <property type="component" value="Unassembled WGS sequence"/>
</dbReference>
<dbReference type="InterPro" id="IPR036259">
    <property type="entry name" value="MFS_trans_sf"/>
</dbReference>
<feature type="transmembrane region" description="Helical" evidence="5">
    <location>
        <begin position="163"/>
        <end position="185"/>
    </location>
</feature>
<dbReference type="EMBL" id="MLAK01000566">
    <property type="protein sequence ID" value="OHT12315.1"/>
    <property type="molecule type" value="Genomic_DNA"/>
</dbReference>
<feature type="transmembrane region" description="Helical" evidence="5">
    <location>
        <begin position="354"/>
        <end position="377"/>
    </location>
</feature>
<dbReference type="InterPro" id="IPR005829">
    <property type="entry name" value="Sugar_transporter_CS"/>
</dbReference>
<dbReference type="GO" id="GO:0022857">
    <property type="term" value="F:transmembrane transporter activity"/>
    <property type="evidence" value="ECO:0007669"/>
    <property type="project" value="InterPro"/>
</dbReference>
<dbReference type="AlphaFoldDB" id="A0A1J4KM68"/>
<dbReference type="RefSeq" id="XP_068365451.1">
    <property type="nucleotide sequence ID" value="XM_068499855.1"/>
</dbReference>
<dbReference type="PROSITE" id="PS50850">
    <property type="entry name" value="MFS"/>
    <property type="match status" value="1"/>
</dbReference>
<dbReference type="VEuPathDB" id="TrichDB:TRFO_17896"/>
<sequence length="483" mass="53477">MSLCCKQLIWAFVILIGSINFGEVVSFPSASSHQIMPLHGLTKTDLKWSFYNAVASLIGIFGPFCTQMILKIVKQSRKKTIFIIAVYASCIWLVNMIVKFSIWAGIVARAMIGLAGGAFSSICPMYVVEIAPPEARGFFGCLPEAGIILGEVLVNFLGTPLGYLGLCGFNSCLALVLAILICFIPESPALLVLERKQQQKALTENDDSDETKVKVSLWQLKYIKCLLTGCGTAIFQQFSGIGPITANLSTIMSESGLHIDSNYQAGIASLGQFLATFMGGGIIDKIGRKRTWILSNIGIITFLIILALNIKYNWSTYIPLVVILIYMVFYAWGVGPIPWFIMPEYFPAEVRAQGTNVASSVSWATQFVWVFVWPIIVKSMGEFGGFLFFACCSVVSVFFGFFCIYEPPPLEVVTDSEKAHLREIEENSTNSCNNERKDGHVKAKLAKKNRIENRTNIDDNLDEEIEENYNSNGEIIIDNPTEL</sequence>
<feature type="transmembrane region" description="Helical" evidence="5">
    <location>
        <begin position="137"/>
        <end position="157"/>
    </location>
</feature>
<dbReference type="FunFam" id="1.20.1250.20:FF:000279">
    <property type="entry name" value="Major facilitator superfamily protein"/>
    <property type="match status" value="1"/>
</dbReference>
<evidence type="ECO:0000259" key="6">
    <source>
        <dbReference type="PROSITE" id="PS50850"/>
    </source>
</evidence>
<dbReference type="PANTHER" id="PTHR48021:SF1">
    <property type="entry name" value="GH07001P-RELATED"/>
    <property type="match status" value="1"/>
</dbReference>
<dbReference type="GeneID" id="94834559"/>
<dbReference type="InterPro" id="IPR050549">
    <property type="entry name" value="MFS_Trehalose_Transporter"/>
</dbReference>
<protein>
    <submittedName>
        <fullName evidence="7">Major facilitator superfamily transporter</fullName>
    </submittedName>
</protein>
<dbReference type="OrthoDB" id="6339427at2759"/>